<reference evidence="2 3" key="1">
    <citation type="submission" date="2015-09" db="EMBL/GenBank/DDBJ databases">
        <title>Host preference determinants of Valsa canker pathogens revealed by comparative genomics.</title>
        <authorList>
            <person name="Yin Z."/>
            <person name="Huang L."/>
        </authorList>
    </citation>
    <scope>NUCLEOTIDE SEQUENCE [LARGE SCALE GENOMIC DNA]</scope>
    <source>
        <strain evidence="2 3">03-1</strain>
    </source>
</reference>
<evidence type="ECO:0000256" key="1">
    <source>
        <dbReference type="SAM" id="MobiDB-lite"/>
    </source>
</evidence>
<dbReference type="AlphaFoldDB" id="A0A423X0P0"/>
<dbReference type="EMBL" id="LKEA01000004">
    <property type="protein sequence ID" value="ROW09415.1"/>
    <property type="molecule type" value="Genomic_DNA"/>
</dbReference>
<protein>
    <submittedName>
        <fullName evidence="2">Uncharacterized protein</fullName>
    </submittedName>
</protein>
<accession>A0A423X0P0</accession>
<organism evidence="2 3">
    <name type="scientific">Cytospora schulzeri</name>
    <dbReference type="NCBI Taxonomy" id="448051"/>
    <lineage>
        <taxon>Eukaryota</taxon>
        <taxon>Fungi</taxon>
        <taxon>Dikarya</taxon>
        <taxon>Ascomycota</taxon>
        <taxon>Pezizomycotina</taxon>
        <taxon>Sordariomycetes</taxon>
        <taxon>Sordariomycetidae</taxon>
        <taxon>Diaporthales</taxon>
        <taxon>Cytosporaceae</taxon>
        <taxon>Cytospora</taxon>
    </lineage>
</organism>
<sequence>MSFSLLRVPKKAALTALRGLVVGTSCTLVLVTEDRRRRINQARSAVRTAEKICLVKQYHATRSAPHQESDYTAAVTSLDEGLSSAAYKAPNNTTGKRDSAQTSRVRTQHLRVASSPSEWRNQRIPPPSYMSPGLASANTTIVPDLPSFGVDENVRRMREAAILGDAESLEDGVNILMKTTQRSTLTKDDKAMLIEAAAPLCRRCQEVGMLDQAQQTLLSVLGLGPLWELEYYACNPQPILDYATNAAVLGNDKSKSAGKADASADRSAARQQFEEAIALLLPKFRDVALKGPQLRDWQPTAEQLMQLAFDLGEVDRAADVFWRIQHYTGKADYQVTQWFMGRLFEQQDFSRVVNTFSLLHKSLSEVPSETWYAIGDTVTDAVVAANNQKPAKVLQHLLTQCPTHCEVRTTWATKLLYCHWQREHNFRGTADLFRQFEKTYGDRTGLTKVTYPDGVYRVMIQVAVEAEEWEAVDRFMDQLQQIKPSAQKDARILGLLALAKAKMGDWNGVWEDFKKMEVKDRIDDIFVPILKEFVLRHTISETEEFMKGFIDELQVPVCRYMVNVVANQYGAIRNVDLFVNWLEYCSQAGFEVDAAFSNAILTNCRRRWDFSFDELKILYRKLQLLSHNFVDHLTERTMLAAAVRAGHGNQKKKKVLNMHIASLGIKSRNLSTTRKSRDPEDTRLEMREAITMRKYQAAIAIYKTALYRGLSLDDGHLRLAVNAALKTGSGNTQTALNMIIDAKARGMDTSLSTMPVFHSVLQQIFSGDISDKDDLLRQVQGLIGRFETSGLSLSATALTRAAHLCVKARHFSGAISLAKMALERKGAAYPWDGPTFSLFLMAYTHMVDIQGMRWAIVGAYHQSYFHKKSVLKALRDARNLLTKAIQSKEVRQATGVLDQAADRVLLMRELMVKERKELEKDTVDIMRQAALEAEQQRAQNGQGPGDGDFDGESDVVHWKRQELLREIEQQERREVEVEKMKIAARKAEMRERAQAFDEFRFGQDDHADEMEKMMMENKYVIPGGF</sequence>
<feature type="region of interest" description="Disordered" evidence="1">
    <location>
        <begin position="85"/>
        <end position="124"/>
    </location>
</feature>
<feature type="compositionally biased region" description="Polar residues" evidence="1">
    <location>
        <begin position="90"/>
        <end position="105"/>
    </location>
</feature>
<evidence type="ECO:0000313" key="2">
    <source>
        <dbReference type="EMBL" id="ROW09415.1"/>
    </source>
</evidence>
<keyword evidence="3" id="KW-1185">Reference proteome</keyword>
<dbReference type="OrthoDB" id="185373at2759"/>
<proteinExistence type="predicted"/>
<dbReference type="STRING" id="356882.A0A423X0P0"/>
<comment type="caution">
    <text evidence="2">The sequence shown here is derived from an EMBL/GenBank/DDBJ whole genome shotgun (WGS) entry which is preliminary data.</text>
</comment>
<gene>
    <name evidence="2" type="ORF">VMCG_02486</name>
</gene>
<evidence type="ECO:0000313" key="3">
    <source>
        <dbReference type="Proteomes" id="UP000283895"/>
    </source>
</evidence>
<name>A0A423X0P0_9PEZI</name>
<dbReference type="Proteomes" id="UP000283895">
    <property type="component" value="Unassembled WGS sequence"/>
</dbReference>